<protein>
    <recommendedName>
        <fullName evidence="3">Glycosyltransferase RgtA/B/C/D-like domain-containing protein</fullName>
    </recommendedName>
</protein>
<dbReference type="AlphaFoldDB" id="A0A075I6G6"/>
<name>A0A075I6G6_9ARCH</name>
<accession>A0A075I6G6</accession>
<feature type="transmembrane region" description="Helical" evidence="1">
    <location>
        <begin position="383"/>
        <end position="401"/>
    </location>
</feature>
<feature type="transmembrane region" description="Helical" evidence="1">
    <location>
        <begin position="174"/>
        <end position="192"/>
    </location>
</feature>
<sequence>MSDLENNQKVSYVVFFVTIITVLFTLTPVIFPALFSSVFGMFTENLNGFELGYMAIFLIVSNVVIFGFGIAYYKRKIPSLVQDVIEKIRTFEISKRVAVISLAVILSIYIGLSTPELFLDEAKEWSDYNAVLLPGLELWPFGESDNVYIQEQNDRYVRMFLLDVSLDILQNIKILPFVASILVVVFTYLVAVQFSQKRFAGIISVIVLLQSYTFLKFDTIAVYENFWVLFFLISLYVIEKKWFLSPIFYILAFFTKAYVAPFFLMTLFTTYRSQISQRTKVAILISYVVMVFAAIALVFIGETVYPDVIQVNSSKFILGFQAIIAQLRFDTFFIMTLLPVTVGLAFLSKNKLKQADSILILIFGTIIASPILVMFTYHYEILPYRFVPLLIFFSIGVGMFFSKKLR</sequence>
<reference evidence="2" key="1">
    <citation type="journal article" date="2014" name="Genome Biol. Evol.">
        <title>Pangenome evidence for extensive interdomain horizontal transfer affecting lineage core and shell genes in uncultured planktonic thaumarchaeota and euryarchaeota.</title>
        <authorList>
            <person name="Deschamps P."/>
            <person name="Zivanovic Y."/>
            <person name="Moreira D."/>
            <person name="Rodriguez-Valera F."/>
            <person name="Lopez-Garcia P."/>
        </authorList>
    </citation>
    <scope>NUCLEOTIDE SEQUENCE</scope>
</reference>
<feature type="transmembrane region" description="Helical" evidence="1">
    <location>
        <begin position="93"/>
        <end position="112"/>
    </location>
</feature>
<feature type="transmembrane region" description="Helical" evidence="1">
    <location>
        <begin position="281"/>
        <end position="300"/>
    </location>
</feature>
<feature type="transmembrane region" description="Helical" evidence="1">
    <location>
        <begin position="320"/>
        <end position="346"/>
    </location>
</feature>
<evidence type="ECO:0000313" key="2">
    <source>
        <dbReference type="EMBL" id="AIF24286.1"/>
    </source>
</evidence>
<keyword evidence="1" id="KW-0472">Membrane</keyword>
<organism evidence="2">
    <name type="scientific">uncultured marine thaumarchaeote SAT1000_27_B10</name>
    <dbReference type="NCBI Taxonomy" id="1456401"/>
    <lineage>
        <taxon>Archaea</taxon>
        <taxon>Nitrososphaerota</taxon>
        <taxon>environmental samples</taxon>
    </lineage>
</organism>
<evidence type="ECO:0008006" key="3">
    <source>
        <dbReference type="Google" id="ProtNLM"/>
    </source>
</evidence>
<keyword evidence="1" id="KW-0812">Transmembrane</keyword>
<dbReference type="EMBL" id="KF901256">
    <property type="protein sequence ID" value="AIF24286.1"/>
    <property type="molecule type" value="Genomic_DNA"/>
</dbReference>
<evidence type="ECO:0000256" key="1">
    <source>
        <dbReference type="SAM" id="Phobius"/>
    </source>
</evidence>
<proteinExistence type="predicted"/>
<feature type="transmembrane region" description="Helical" evidence="1">
    <location>
        <begin position="358"/>
        <end position="377"/>
    </location>
</feature>
<feature type="transmembrane region" description="Helical" evidence="1">
    <location>
        <begin position="12"/>
        <end position="31"/>
    </location>
</feature>
<feature type="transmembrane region" description="Helical" evidence="1">
    <location>
        <begin position="51"/>
        <end position="73"/>
    </location>
</feature>
<feature type="transmembrane region" description="Helical" evidence="1">
    <location>
        <begin position="243"/>
        <end position="269"/>
    </location>
</feature>
<keyword evidence="1" id="KW-1133">Transmembrane helix</keyword>